<keyword evidence="2" id="KW-1185">Reference proteome</keyword>
<reference evidence="1" key="1">
    <citation type="journal article" date="2023" name="Mol. Phylogenet. Evol.">
        <title>Genome-scale phylogeny and comparative genomics of the fungal order Sordariales.</title>
        <authorList>
            <person name="Hensen N."/>
            <person name="Bonometti L."/>
            <person name="Westerberg I."/>
            <person name="Brannstrom I.O."/>
            <person name="Guillou S."/>
            <person name="Cros-Aarteil S."/>
            <person name="Calhoun S."/>
            <person name="Haridas S."/>
            <person name="Kuo A."/>
            <person name="Mondo S."/>
            <person name="Pangilinan J."/>
            <person name="Riley R."/>
            <person name="LaButti K."/>
            <person name="Andreopoulos B."/>
            <person name="Lipzen A."/>
            <person name="Chen C."/>
            <person name="Yan M."/>
            <person name="Daum C."/>
            <person name="Ng V."/>
            <person name="Clum A."/>
            <person name="Steindorff A."/>
            <person name="Ohm R.A."/>
            <person name="Martin F."/>
            <person name="Silar P."/>
            <person name="Natvig D.O."/>
            <person name="Lalanne C."/>
            <person name="Gautier V."/>
            <person name="Ament-Velasquez S.L."/>
            <person name="Kruys A."/>
            <person name="Hutchinson M.I."/>
            <person name="Powell A.J."/>
            <person name="Barry K."/>
            <person name="Miller A.N."/>
            <person name="Grigoriev I.V."/>
            <person name="Debuchy R."/>
            <person name="Gladieux P."/>
            <person name="Hiltunen Thoren M."/>
            <person name="Johannesson H."/>
        </authorList>
    </citation>
    <scope>NUCLEOTIDE SEQUENCE</scope>
    <source>
        <strain evidence="1">PSN324</strain>
    </source>
</reference>
<reference evidence="1" key="2">
    <citation type="submission" date="2023-06" db="EMBL/GenBank/DDBJ databases">
        <authorList>
            <consortium name="Lawrence Berkeley National Laboratory"/>
            <person name="Mondo S.J."/>
            <person name="Hensen N."/>
            <person name="Bonometti L."/>
            <person name="Westerberg I."/>
            <person name="Brannstrom I.O."/>
            <person name="Guillou S."/>
            <person name="Cros-Aarteil S."/>
            <person name="Calhoun S."/>
            <person name="Haridas S."/>
            <person name="Kuo A."/>
            <person name="Pangilinan J."/>
            <person name="Riley R."/>
            <person name="Labutti K."/>
            <person name="Andreopoulos B."/>
            <person name="Lipzen A."/>
            <person name="Chen C."/>
            <person name="Yanf M."/>
            <person name="Daum C."/>
            <person name="Ng V."/>
            <person name="Clum A."/>
            <person name="Steindorff A."/>
            <person name="Ohm R."/>
            <person name="Martin F."/>
            <person name="Silar P."/>
            <person name="Natvig D."/>
            <person name="Lalanne C."/>
            <person name="Gautier V."/>
            <person name="Ament-Velasquez S.L."/>
            <person name="Kruys A."/>
            <person name="Hutchinson M.I."/>
            <person name="Powell A.J."/>
            <person name="Barry K."/>
            <person name="Miller A.N."/>
            <person name="Grigoriev I.V."/>
            <person name="Debuchy R."/>
            <person name="Gladieux P."/>
            <person name="Thoren M.H."/>
            <person name="Johannesson H."/>
        </authorList>
    </citation>
    <scope>NUCLEOTIDE SEQUENCE</scope>
    <source>
        <strain evidence="1">PSN324</strain>
    </source>
</reference>
<sequence>MATTQSTSIPWKERYIRPFHGKPFSELSLEEKLWLHRDNVESQHRMTIYRQAVDHTYRPSVGEITTGESGGLPPISADEFRDTCNKSVPLYILPLGRPRLPLLQVLHNYIYRAWFRPWRSEVEHERFICKFIYPGGVEYQQGNPSPSTIDALAALNSAVCAEVESRRRYYAEQIAAHSGLEDKHDVDSHIMRRPLSSNIVENHKFHVLQPLFRALLIVVSPGLYDNQRSHTAGTLPVFLVRTGVEDGLSGPISFDTITADKGRIADFEFPDSWPRSGNVIKTDLEAAIDFVKALEEREARAFGLRPDPVAAWEAQCRQASGPPRVCRGEPIPGPSSCFIERPNFPVWEGEEAASGGEPTWMRMERFCAWREESGFEVMEAFEGEAWERAQKSKTRPYIVQLRSGRTLYL</sequence>
<gene>
    <name evidence="1" type="ORF">QBC42DRAFT_327019</name>
</gene>
<evidence type="ECO:0000313" key="1">
    <source>
        <dbReference type="EMBL" id="KAK4462339.1"/>
    </source>
</evidence>
<dbReference type="EMBL" id="MU864973">
    <property type="protein sequence ID" value="KAK4462339.1"/>
    <property type="molecule type" value="Genomic_DNA"/>
</dbReference>
<name>A0AAV9HRA4_9PEZI</name>
<dbReference type="AlphaFoldDB" id="A0AAV9HRA4"/>
<comment type="caution">
    <text evidence="1">The sequence shown here is derived from an EMBL/GenBank/DDBJ whole genome shotgun (WGS) entry which is preliminary data.</text>
</comment>
<protein>
    <submittedName>
        <fullName evidence="1">Uncharacterized protein</fullName>
    </submittedName>
</protein>
<evidence type="ECO:0000313" key="2">
    <source>
        <dbReference type="Proteomes" id="UP001321749"/>
    </source>
</evidence>
<accession>A0AAV9HRA4</accession>
<proteinExistence type="predicted"/>
<dbReference type="Proteomes" id="UP001321749">
    <property type="component" value="Unassembled WGS sequence"/>
</dbReference>
<organism evidence="1 2">
    <name type="scientific">Cladorrhinum samala</name>
    <dbReference type="NCBI Taxonomy" id="585594"/>
    <lineage>
        <taxon>Eukaryota</taxon>
        <taxon>Fungi</taxon>
        <taxon>Dikarya</taxon>
        <taxon>Ascomycota</taxon>
        <taxon>Pezizomycotina</taxon>
        <taxon>Sordariomycetes</taxon>
        <taxon>Sordariomycetidae</taxon>
        <taxon>Sordariales</taxon>
        <taxon>Podosporaceae</taxon>
        <taxon>Cladorrhinum</taxon>
    </lineage>
</organism>